<dbReference type="InterPro" id="IPR009061">
    <property type="entry name" value="DNA-bd_dom_put_sf"/>
</dbReference>
<gene>
    <name evidence="5" type="ORF">ACFODX_08625</name>
</gene>
<keyword evidence="3" id="KW-0804">Transcription</keyword>
<feature type="domain" description="HTH merR-type" evidence="4">
    <location>
        <begin position="18"/>
        <end position="87"/>
    </location>
</feature>
<protein>
    <submittedName>
        <fullName evidence="5">MerR family transcriptional regulator</fullName>
    </submittedName>
</protein>
<dbReference type="PROSITE" id="PS50937">
    <property type="entry name" value="HTH_MERR_2"/>
    <property type="match status" value="1"/>
</dbReference>
<accession>A0ABV7FDN1</accession>
<keyword evidence="1" id="KW-0805">Transcription regulation</keyword>
<keyword evidence="2" id="KW-0238">DNA-binding</keyword>
<dbReference type="SMART" id="SM00422">
    <property type="entry name" value="HTH_MERR"/>
    <property type="match status" value="1"/>
</dbReference>
<organism evidence="5 6">
    <name type="scientific">Cellvibrio fontiphilus</name>
    <dbReference type="NCBI Taxonomy" id="1815559"/>
    <lineage>
        <taxon>Bacteria</taxon>
        <taxon>Pseudomonadati</taxon>
        <taxon>Pseudomonadota</taxon>
        <taxon>Gammaproteobacteria</taxon>
        <taxon>Cellvibrionales</taxon>
        <taxon>Cellvibrionaceae</taxon>
        <taxon>Cellvibrio</taxon>
    </lineage>
</organism>
<sequence>MSGESTASSYEELVDSELVPIREISRLTGVNTVTLRAWERRYGLLVPQRTGKGHRLYSQADIERVKEVQLWLGRGLAISKVKALLASQPQEQQAQVIDSNWLQLAQQIHSEINNFQRRPLQRILEDTLALYPAEMVADYLLLPLLRELEGDEPGMAARRAFFVQIALEVVIESQARQRQSASGSQLLLIAASGDQLELNGQLLAYSLLIHQFRVELLGYLNPREALLAGQALDAKIIVLLGYGDLNAAGLQLHLNSLLEKSAVPLVLVGDLAASISAFDFIDKPRVGFCSNQQAAVLHINKLLNG</sequence>
<evidence type="ECO:0000313" key="6">
    <source>
        <dbReference type="Proteomes" id="UP001595555"/>
    </source>
</evidence>
<dbReference type="InterPro" id="IPR000551">
    <property type="entry name" value="MerR-type_HTH_dom"/>
</dbReference>
<proteinExistence type="predicted"/>
<dbReference type="SUPFAM" id="SSF46955">
    <property type="entry name" value="Putative DNA-binding domain"/>
    <property type="match status" value="1"/>
</dbReference>
<dbReference type="Gene3D" id="1.10.1660.10">
    <property type="match status" value="1"/>
</dbReference>
<evidence type="ECO:0000256" key="1">
    <source>
        <dbReference type="ARBA" id="ARBA00023015"/>
    </source>
</evidence>
<dbReference type="RefSeq" id="WP_378118080.1">
    <property type="nucleotide sequence ID" value="NZ_JBHRTF010000003.1"/>
</dbReference>
<comment type="caution">
    <text evidence="5">The sequence shown here is derived from an EMBL/GenBank/DDBJ whole genome shotgun (WGS) entry which is preliminary data.</text>
</comment>
<keyword evidence="6" id="KW-1185">Reference proteome</keyword>
<dbReference type="CDD" id="cd01104">
    <property type="entry name" value="HTH_MlrA-CarA"/>
    <property type="match status" value="1"/>
</dbReference>
<name>A0ABV7FDN1_9GAMM</name>
<evidence type="ECO:0000259" key="4">
    <source>
        <dbReference type="PROSITE" id="PS50937"/>
    </source>
</evidence>
<dbReference type="Proteomes" id="UP001595555">
    <property type="component" value="Unassembled WGS sequence"/>
</dbReference>
<dbReference type="InterPro" id="IPR047057">
    <property type="entry name" value="MerR_fam"/>
</dbReference>
<dbReference type="PANTHER" id="PTHR30204">
    <property type="entry name" value="REDOX-CYCLING DRUG-SENSING TRANSCRIPTIONAL ACTIVATOR SOXR"/>
    <property type="match status" value="1"/>
</dbReference>
<reference evidence="6" key="1">
    <citation type="journal article" date="2019" name="Int. J. Syst. Evol. Microbiol.">
        <title>The Global Catalogue of Microorganisms (GCM) 10K type strain sequencing project: providing services to taxonomists for standard genome sequencing and annotation.</title>
        <authorList>
            <consortium name="The Broad Institute Genomics Platform"/>
            <consortium name="The Broad Institute Genome Sequencing Center for Infectious Disease"/>
            <person name="Wu L."/>
            <person name="Ma J."/>
        </authorList>
    </citation>
    <scope>NUCLEOTIDE SEQUENCE [LARGE SCALE GENOMIC DNA]</scope>
    <source>
        <strain evidence="6">KCTC 52237</strain>
    </source>
</reference>
<dbReference type="PANTHER" id="PTHR30204:SF67">
    <property type="entry name" value="HTH-TYPE TRANSCRIPTIONAL REGULATOR MLRA-RELATED"/>
    <property type="match status" value="1"/>
</dbReference>
<dbReference type="Pfam" id="PF13411">
    <property type="entry name" value="MerR_1"/>
    <property type="match status" value="1"/>
</dbReference>
<evidence type="ECO:0000256" key="3">
    <source>
        <dbReference type="ARBA" id="ARBA00023163"/>
    </source>
</evidence>
<evidence type="ECO:0000313" key="5">
    <source>
        <dbReference type="EMBL" id="MFC3115617.1"/>
    </source>
</evidence>
<evidence type="ECO:0000256" key="2">
    <source>
        <dbReference type="ARBA" id="ARBA00023125"/>
    </source>
</evidence>
<dbReference type="EMBL" id="JBHRTF010000003">
    <property type="protein sequence ID" value="MFC3115617.1"/>
    <property type="molecule type" value="Genomic_DNA"/>
</dbReference>